<keyword evidence="4" id="KW-1185">Reference proteome</keyword>
<feature type="region of interest" description="Disordered" evidence="1">
    <location>
        <begin position="1"/>
        <end position="26"/>
    </location>
</feature>
<dbReference type="EMBL" id="FXYF01000025">
    <property type="protein sequence ID" value="SMX50664.1"/>
    <property type="molecule type" value="Genomic_DNA"/>
</dbReference>
<dbReference type="Gene3D" id="1.20.1260.10">
    <property type="match status" value="1"/>
</dbReference>
<feature type="domain" description="Iminophenyl-pyruvate dimer synthase" evidence="2">
    <location>
        <begin position="353"/>
        <end position="474"/>
    </location>
</feature>
<reference evidence="3 4" key="1">
    <citation type="submission" date="2017-05" db="EMBL/GenBank/DDBJ databases">
        <authorList>
            <person name="Song R."/>
            <person name="Chenine A.L."/>
            <person name="Ruprecht R.M."/>
        </authorList>
    </citation>
    <scope>NUCLEOTIDE SEQUENCE [LARGE SCALE GENOMIC DNA]</scope>
    <source>
        <strain evidence="3 4">CECT 8898</strain>
    </source>
</reference>
<name>A0A238L6E2_9RHOB</name>
<dbReference type="RefSeq" id="WP_176445309.1">
    <property type="nucleotide sequence ID" value="NZ_FXYF01000025.1"/>
</dbReference>
<sequence>MSSGPNKPAPTQLNQAPASDPRGNPVYAEPILGNPVSSLMDSGVGNCFPGLEFDVRQLDVRFFPGLVFEFLGVTPAGPDGTQGARLVYADPAGDPVIADHFTADGPAWVSALKRQFAGPQGAALGAGTWYLHFVEQDGKRIVLYGQSLYQNAVVLTPYEGETAWWIIRLIEPDKPLTIGLTQRAADGSPTGVPVVLTGQRRRFLDDEGMIDPVYHPGELTSSMCSPWTHDFRDCACHYWASNHPDVVLGEVDDPQQMLDNRTDRDDPAQAVTFIDWMRRRHEPLKDVSARTTLPKARPDRYDPYEINLHWQELDFVLQGQETDGTPAGPPMLRLVRYESLEKMVTDLSTRLAGLELTLALEYLYAFFSLRQPDEVTPAEEATWPGLREDLRAARQLILSVALSEMTHLRWVNQTLWLIHNAYPHLGPYKPCLSAAVSVSETDPKDPDKERTRPRLLRRATPEVLQDFVDVERPGGHLDTEYVNLVGMLRDSKEPFPEGLYQLAVRIDSDGMQHYQKFRDVKRILAPYSAREALYLRPIEPGEPTSDEVMPALDRIRTALDALAEAYAIEAALGDMPRANAKVREAREAMHDLNAIALDLARRNIGVPFFAVFP</sequence>
<dbReference type="AlphaFoldDB" id="A0A238L6E2"/>
<dbReference type="Proteomes" id="UP000207598">
    <property type="component" value="Unassembled WGS sequence"/>
</dbReference>
<organism evidence="3 4">
    <name type="scientific">Maliponia aquimaris</name>
    <dbReference type="NCBI Taxonomy" id="1673631"/>
    <lineage>
        <taxon>Bacteria</taxon>
        <taxon>Pseudomonadati</taxon>
        <taxon>Pseudomonadota</taxon>
        <taxon>Alphaproteobacteria</taxon>
        <taxon>Rhodobacterales</taxon>
        <taxon>Paracoccaceae</taxon>
        <taxon>Maliponia</taxon>
    </lineage>
</organism>
<evidence type="ECO:0000259" key="2">
    <source>
        <dbReference type="Pfam" id="PF12902"/>
    </source>
</evidence>
<gene>
    <name evidence="3" type="ORF">MAA8898_04910</name>
</gene>
<evidence type="ECO:0000313" key="4">
    <source>
        <dbReference type="Proteomes" id="UP000207598"/>
    </source>
</evidence>
<dbReference type="Pfam" id="PF12902">
    <property type="entry name" value="Ferritin-like"/>
    <property type="match status" value="1"/>
</dbReference>
<feature type="compositionally biased region" description="Polar residues" evidence="1">
    <location>
        <begin position="1"/>
        <end position="17"/>
    </location>
</feature>
<evidence type="ECO:0000256" key="1">
    <source>
        <dbReference type="SAM" id="MobiDB-lite"/>
    </source>
</evidence>
<dbReference type="InterPro" id="IPR026820">
    <property type="entry name" value="VioB/RebD_dom"/>
</dbReference>
<dbReference type="InterPro" id="IPR012347">
    <property type="entry name" value="Ferritin-like"/>
</dbReference>
<proteinExistence type="predicted"/>
<accession>A0A238L6E2</accession>
<evidence type="ECO:0000313" key="3">
    <source>
        <dbReference type="EMBL" id="SMX50664.1"/>
    </source>
</evidence>
<protein>
    <submittedName>
        <fullName evidence="3">Ferritin-like protein</fullName>
    </submittedName>
</protein>